<proteinExistence type="predicted"/>
<sequence length="50" mass="5317">MTASREPEPLPADDAPTVHLRLVGNLPTPAPARRRAWPAASPARSSARTC</sequence>
<protein>
    <submittedName>
        <fullName evidence="2">Uncharacterized protein</fullName>
    </submittedName>
</protein>
<evidence type="ECO:0000313" key="3">
    <source>
        <dbReference type="Proteomes" id="UP001596512"/>
    </source>
</evidence>
<evidence type="ECO:0000313" key="2">
    <source>
        <dbReference type="EMBL" id="MFC7615960.1"/>
    </source>
</evidence>
<name>A0ABW2TQ72_9PSEU</name>
<feature type="region of interest" description="Disordered" evidence="1">
    <location>
        <begin position="25"/>
        <end position="50"/>
    </location>
</feature>
<organism evidence="2 3">
    <name type="scientific">Actinokineospora soli</name>
    <dbReference type="NCBI Taxonomy" id="1048753"/>
    <lineage>
        <taxon>Bacteria</taxon>
        <taxon>Bacillati</taxon>
        <taxon>Actinomycetota</taxon>
        <taxon>Actinomycetes</taxon>
        <taxon>Pseudonocardiales</taxon>
        <taxon>Pseudonocardiaceae</taxon>
        <taxon>Actinokineospora</taxon>
    </lineage>
</organism>
<dbReference type="EMBL" id="JBHTEY010000004">
    <property type="protein sequence ID" value="MFC7615960.1"/>
    <property type="molecule type" value="Genomic_DNA"/>
</dbReference>
<dbReference type="Proteomes" id="UP001596512">
    <property type="component" value="Unassembled WGS sequence"/>
</dbReference>
<accession>A0ABW2TQ72</accession>
<gene>
    <name evidence="2" type="ORF">ACFQV2_23215</name>
</gene>
<comment type="caution">
    <text evidence="2">The sequence shown here is derived from an EMBL/GenBank/DDBJ whole genome shotgun (WGS) entry which is preliminary data.</text>
</comment>
<reference evidence="3" key="1">
    <citation type="journal article" date="2019" name="Int. J. Syst. Evol. Microbiol.">
        <title>The Global Catalogue of Microorganisms (GCM) 10K type strain sequencing project: providing services to taxonomists for standard genome sequencing and annotation.</title>
        <authorList>
            <consortium name="The Broad Institute Genomics Platform"/>
            <consortium name="The Broad Institute Genome Sequencing Center for Infectious Disease"/>
            <person name="Wu L."/>
            <person name="Ma J."/>
        </authorList>
    </citation>
    <scope>NUCLEOTIDE SEQUENCE [LARGE SCALE GENOMIC DNA]</scope>
    <source>
        <strain evidence="3">JCM 17695</strain>
    </source>
</reference>
<keyword evidence="3" id="KW-1185">Reference proteome</keyword>
<evidence type="ECO:0000256" key="1">
    <source>
        <dbReference type="SAM" id="MobiDB-lite"/>
    </source>
</evidence>
<feature type="compositionally biased region" description="Low complexity" evidence="1">
    <location>
        <begin position="37"/>
        <end position="50"/>
    </location>
</feature>